<organism evidence="3">
    <name type="scientific">Auxenochlorella protothecoides</name>
    <name type="common">Green microalga</name>
    <name type="synonym">Chlorella protothecoides</name>
    <dbReference type="NCBI Taxonomy" id="3075"/>
    <lineage>
        <taxon>Eukaryota</taxon>
        <taxon>Viridiplantae</taxon>
        <taxon>Chlorophyta</taxon>
        <taxon>core chlorophytes</taxon>
        <taxon>Trebouxiophyceae</taxon>
        <taxon>Chlorellales</taxon>
        <taxon>Chlorellaceae</taxon>
        <taxon>Auxenochlorella</taxon>
    </lineage>
</organism>
<protein>
    <recommendedName>
        <fullName evidence="4">Ubiquitin-like domain-containing protein</fullName>
    </recommendedName>
</protein>
<reference evidence="3" key="1">
    <citation type="submission" date="2015-08" db="EMBL/GenBank/DDBJ databases">
        <authorList>
            <person name="Babu N.S."/>
            <person name="Beckwith C.J."/>
            <person name="Beseler K.G."/>
            <person name="Brison A."/>
            <person name="Carone J.V."/>
            <person name="Caskin T.P."/>
            <person name="Diamond M."/>
            <person name="Durham M.E."/>
            <person name="Foxe J.M."/>
            <person name="Go M."/>
            <person name="Henderson B.A."/>
            <person name="Jones I.B."/>
            <person name="McGettigan J.A."/>
            <person name="Micheletti S.J."/>
            <person name="Nasrallah M.E."/>
            <person name="Ortiz D."/>
            <person name="Piller C.R."/>
            <person name="Privatt S.R."/>
            <person name="Schneider S.L."/>
            <person name="Sharp S."/>
            <person name="Smith T.C."/>
            <person name="Stanton J.D."/>
            <person name="Ullery H.E."/>
            <person name="Wilson R.J."/>
            <person name="Serrano M.G."/>
            <person name="Buck G."/>
            <person name="Lee V."/>
            <person name="Wang Y."/>
            <person name="Carvalho R."/>
            <person name="Voegtly L."/>
            <person name="Shi R."/>
            <person name="Duckworth R."/>
            <person name="Johnson A."/>
            <person name="Loviza R."/>
            <person name="Walstead R."/>
            <person name="Shah Z."/>
            <person name="Kiflezghi M."/>
            <person name="Wade K."/>
            <person name="Ball S.L."/>
            <person name="Bradley K.W."/>
            <person name="Asai D.J."/>
            <person name="Bowman C.A."/>
            <person name="Russell D.A."/>
            <person name="Pope W.H."/>
            <person name="Jacobs-Sera D."/>
            <person name="Hendrix R.W."/>
            <person name="Hatfull G.F."/>
        </authorList>
    </citation>
    <scope>NUCLEOTIDE SEQUENCE</scope>
</reference>
<accession>A0A1D2AH89</accession>
<keyword evidence="2" id="KW-1133">Transmembrane helix</keyword>
<sequence length="236" mass="25074">MAVTTRGLGVGPSDLDAPRLVFVTLKDAPHRRRVAIPLPENAAWDKFTASVAAKLKLGAVDGVFLASTGEVITRLDQLQDIDDLAVTEAPAQLATSTSGVAPAAVQRTSSTPFRGLGGGSEPAVSPLQVEPAVHDEDGDSKYQKRHSALQRTLQPLFPGLFSSSNGRLPVTTKDISSNGAVTSPGPSVDLARKRPRRRSRRWVDPRSALMAFALLCCLGTMVFVYLHTVGLRGSLP</sequence>
<dbReference type="EMBL" id="GDKF01000357">
    <property type="protein sequence ID" value="JAT78265.1"/>
    <property type="molecule type" value="Transcribed_RNA"/>
</dbReference>
<feature type="transmembrane region" description="Helical" evidence="2">
    <location>
        <begin position="207"/>
        <end position="226"/>
    </location>
</feature>
<proteinExistence type="predicted"/>
<evidence type="ECO:0008006" key="4">
    <source>
        <dbReference type="Google" id="ProtNLM"/>
    </source>
</evidence>
<evidence type="ECO:0000256" key="2">
    <source>
        <dbReference type="SAM" id="Phobius"/>
    </source>
</evidence>
<keyword evidence="2" id="KW-0472">Membrane</keyword>
<feature type="region of interest" description="Disordered" evidence="1">
    <location>
        <begin position="172"/>
        <end position="200"/>
    </location>
</feature>
<gene>
    <name evidence="3" type="ORF">g.7627</name>
</gene>
<evidence type="ECO:0000313" key="3">
    <source>
        <dbReference type="EMBL" id="JAT78265.1"/>
    </source>
</evidence>
<name>A0A1D2AH89_AUXPR</name>
<feature type="compositionally biased region" description="Polar residues" evidence="1">
    <location>
        <begin position="173"/>
        <end position="185"/>
    </location>
</feature>
<dbReference type="AlphaFoldDB" id="A0A1D2AH89"/>
<keyword evidence="2" id="KW-0812">Transmembrane</keyword>
<evidence type="ECO:0000256" key="1">
    <source>
        <dbReference type="SAM" id="MobiDB-lite"/>
    </source>
</evidence>